<gene>
    <name evidence="1" type="ORF">N0V89_007618</name>
</gene>
<evidence type="ECO:0000313" key="2">
    <source>
        <dbReference type="Proteomes" id="UP001140513"/>
    </source>
</evidence>
<evidence type="ECO:0008006" key="3">
    <source>
        <dbReference type="Google" id="ProtNLM"/>
    </source>
</evidence>
<dbReference type="GeneID" id="80911148"/>
<organism evidence="1 2">
    <name type="scientific">Didymosphaeria variabile</name>
    <dbReference type="NCBI Taxonomy" id="1932322"/>
    <lineage>
        <taxon>Eukaryota</taxon>
        <taxon>Fungi</taxon>
        <taxon>Dikarya</taxon>
        <taxon>Ascomycota</taxon>
        <taxon>Pezizomycotina</taxon>
        <taxon>Dothideomycetes</taxon>
        <taxon>Pleosporomycetidae</taxon>
        <taxon>Pleosporales</taxon>
        <taxon>Massarineae</taxon>
        <taxon>Didymosphaeriaceae</taxon>
        <taxon>Didymosphaeria</taxon>
    </lineage>
</organism>
<reference evidence="1" key="1">
    <citation type="submission" date="2022-10" db="EMBL/GenBank/DDBJ databases">
        <title>Tapping the CABI collections for fungal endophytes: first genome assemblies for Collariella, Neodidymelliopsis, Ascochyta clinopodiicola, Didymella pomorum, Didymosphaeria variabile, Neocosmospora piperis and Neocucurbitaria cava.</title>
        <authorList>
            <person name="Hill R."/>
        </authorList>
    </citation>
    <scope>NUCLEOTIDE SEQUENCE</scope>
    <source>
        <strain evidence="1">IMI 356815</strain>
    </source>
</reference>
<dbReference type="RefSeq" id="XP_056070627.1">
    <property type="nucleotide sequence ID" value="XM_056216380.1"/>
</dbReference>
<proteinExistence type="predicted"/>
<dbReference type="AlphaFoldDB" id="A0A9W9CAY8"/>
<keyword evidence="2" id="KW-1185">Reference proteome</keyword>
<protein>
    <recommendedName>
        <fullName evidence="3">FHA domain-containing protein</fullName>
    </recommendedName>
</protein>
<dbReference type="Proteomes" id="UP001140513">
    <property type="component" value="Unassembled WGS sequence"/>
</dbReference>
<accession>A0A9W9CAY8</accession>
<sequence>MFAAVEASYQAVLLGRNRYFCYKAEALKPPIKDVKEWIKSSGRVIMFDLFHSKGESRLSFGSSASNDIIIPGAGITDHQFLLPVDPHSRALTVENISSDRLDVTTHTTIKATDVHINKRRVAPGDTRKLKDRQLGAGVGMLHRFQIITHRGPIGTMLNIRINDFIEALPGPCRGE</sequence>
<name>A0A9W9CAY8_9PLEO</name>
<comment type="caution">
    <text evidence="1">The sequence shown here is derived from an EMBL/GenBank/DDBJ whole genome shotgun (WGS) entry which is preliminary data.</text>
</comment>
<dbReference type="EMBL" id="JAPEUX010000005">
    <property type="protein sequence ID" value="KAJ4352271.1"/>
    <property type="molecule type" value="Genomic_DNA"/>
</dbReference>
<evidence type="ECO:0000313" key="1">
    <source>
        <dbReference type="EMBL" id="KAJ4352271.1"/>
    </source>
</evidence>